<dbReference type="RefSeq" id="WP_213000848.1">
    <property type="nucleotide sequence ID" value="NZ_BOQP01000036.1"/>
</dbReference>
<dbReference type="AlphaFoldDB" id="A0A919VW24"/>
<name>A0A919VW24_9ACTN</name>
<proteinExistence type="predicted"/>
<organism evidence="1 2">
    <name type="scientific">Winogradskya consettensis</name>
    <dbReference type="NCBI Taxonomy" id="113560"/>
    <lineage>
        <taxon>Bacteria</taxon>
        <taxon>Bacillati</taxon>
        <taxon>Actinomycetota</taxon>
        <taxon>Actinomycetes</taxon>
        <taxon>Micromonosporales</taxon>
        <taxon>Micromonosporaceae</taxon>
        <taxon>Winogradskya</taxon>
    </lineage>
</organism>
<accession>A0A919VW24</accession>
<reference evidence="1" key="1">
    <citation type="submission" date="2021-03" db="EMBL/GenBank/DDBJ databases">
        <title>Whole genome shotgun sequence of Actinoplanes consettensis NBRC 14913.</title>
        <authorList>
            <person name="Komaki H."/>
            <person name="Tamura T."/>
        </authorList>
    </citation>
    <scope>NUCLEOTIDE SEQUENCE</scope>
    <source>
        <strain evidence="1">NBRC 14913</strain>
    </source>
</reference>
<comment type="caution">
    <text evidence="1">The sequence shown here is derived from an EMBL/GenBank/DDBJ whole genome shotgun (WGS) entry which is preliminary data.</text>
</comment>
<protein>
    <submittedName>
        <fullName evidence="1">Uncharacterized protein</fullName>
    </submittedName>
</protein>
<evidence type="ECO:0000313" key="1">
    <source>
        <dbReference type="EMBL" id="GIM78986.1"/>
    </source>
</evidence>
<dbReference type="EMBL" id="BOQP01000036">
    <property type="protein sequence ID" value="GIM78986.1"/>
    <property type="molecule type" value="Genomic_DNA"/>
</dbReference>
<keyword evidence="2" id="KW-1185">Reference proteome</keyword>
<dbReference type="Proteomes" id="UP000680865">
    <property type="component" value="Unassembled WGS sequence"/>
</dbReference>
<sequence>MAVSAFRTQDADGVLAAAERFFIGRGCSVERIGPATPENEALQVFRPVDGWTVVLWPNWFSATALAQAIAADLHCLASDIDVYDGDLWNHRLVRDGKILDQFCSVPDYFTDDPAEIERFAGRPDLVAAEVGRPIEQISPYFVRVVEDEDEDDVSPVGKAFPNDQSEIADPDVLFDFWRRLGVHYPHDLLAGIGGLRLAGEWRPRSQPMTPA</sequence>
<evidence type="ECO:0000313" key="2">
    <source>
        <dbReference type="Proteomes" id="UP000680865"/>
    </source>
</evidence>
<gene>
    <name evidence="1" type="ORF">Aco04nite_63180</name>
</gene>